<dbReference type="EMBL" id="PDUG01000004">
    <property type="protein sequence ID" value="PIC35717.1"/>
    <property type="molecule type" value="Genomic_DNA"/>
</dbReference>
<proteinExistence type="predicted"/>
<evidence type="ECO:0000313" key="2">
    <source>
        <dbReference type="Proteomes" id="UP000230233"/>
    </source>
</evidence>
<accession>A0A2G5U892</accession>
<dbReference type="AlphaFoldDB" id="A0A2G5U892"/>
<comment type="caution">
    <text evidence="1">The sequence shown here is derived from an EMBL/GenBank/DDBJ whole genome shotgun (WGS) entry which is preliminary data.</text>
</comment>
<organism evidence="1 2">
    <name type="scientific">Caenorhabditis nigoni</name>
    <dbReference type="NCBI Taxonomy" id="1611254"/>
    <lineage>
        <taxon>Eukaryota</taxon>
        <taxon>Metazoa</taxon>
        <taxon>Ecdysozoa</taxon>
        <taxon>Nematoda</taxon>
        <taxon>Chromadorea</taxon>
        <taxon>Rhabditida</taxon>
        <taxon>Rhabditina</taxon>
        <taxon>Rhabditomorpha</taxon>
        <taxon>Rhabditoidea</taxon>
        <taxon>Rhabditidae</taxon>
        <taxon>Peloderinae</taxon>
        <taxon>Caenorhabditis</taxon>
    </lineage>
</organism>
<gene>
    <name evidence="1" type="primary">Cnig_chr_IV.g14987</name>
    <name evidence="1" type="ORF">B9Z55_014987</name>
</gene>
<keyword evidence="2" id="KW-1185">Reference proteome</keyword>
<sequence length="91" mass="10597">MATKDSRIRWTRREIFRFTERNKSFNYYPSPQLSTLIHPNNTRSTTSVLRQVRVMSDYVSPHQKSISGNNSNLYVNLSDNRVVSSSQLTQS</sequence>
<evidence type="ECO:0000313" key="1">
    <source>
        <dbReference type="EMBL" id="PIC35717.1"/>
    </source>
</evidence>
<protein>
    <submittedName>
        <fullName evidence="1">Uncharacterized protein</fullName>
    </submittedName>
</protein>
<dbReference type="Proteomes" id="UP000230233">
    <property type="component" value="Chromosome IV"/>
</dbReference>
<name>A0A2G5U892_9PELO</name>
<reference evidence="2" key="1">
    <citation type="submission" date="2017-10" db="EMBL/GenBank/DDBJ databases">
        <title>Rapid genome shrinkage in a self-fertile nematode reveals novel sperm competition proteins.</title>
        <authorList>
            <person name="Yin D."/>
            <person name="Schwarz E.M."/>
            <person name="Thomas C.G."/>
            <person name="Felde R.L."/>
            <person name="Korf I.F."/>
            <person name="Cutter A.D."/>
            <person name="Schartner C.M."/>
            <person name="Ralston E.J."/>
            <person name="Meyer B.J."/>
            <person name="Haag E.S."/>
        </authorList>
    </citation>
    <scope>NUCLEOTIDE SEQUENCE [LARGE SCALE GENOMIC DNA]</scope>
    <source>
        <strain evidence="2">JU1422</strain>
    </source>
</reference>